<organism evidence="2 3">
    <name type="scientific">Polyplax serrata</name>
    <name type="common">Common mouse louse</name>
    <dbReference type="NCBI Taxonomy" id="468196"/>
    <lineage>
        <taxon>Eukaryota</taxon>
        <taxon>Metazoa</taxon>
        <taxon>Ecdysozoa</taxon>
        <taxon>Arthropoda</taxon>
        <taxon>Hexapoda</taxon>
        <taxon>Insecta</taxon>
        <taxon>Pterygota</taxon>
        <taxon>Neoptera</taxon>
        <taxon>Paraneoptera</taxon>
        <taxon>Psocodea</taxon>
        <taxon>Troctomorpha</taxon>
        <taxon>Phthiraptera</taxon>
        <taxon>Anoplura</taxon>
        <taxon>Polyplacidae</taxon>
        <taxon>Polyplax</taxon>
    </lineage>
</organism>
<evidence type="ECO:0000256" key="1">
    <source>
        <dbReference type="SAM" id="MobiDB-lite"/>
    </source>
</evidence>
<reference evidence="2 3" key="1">
    <citation type="submission" date="2023-10" db="EMBL/GenBank/DDBJ databases">
        <title>Genomes of two closely related lineages of the louse Polyplax serrata with different host specificities.</title>
        <authorList>
            <person name="Martinu J."/>
            <person name="Tarabai H."/>
            <person name="Stefka J."/>
            <person name="Hypsa V."/>
        </authorList>
    </citation>
    <scope>NUCLEOTIDE SEQUENCE [LARGE SCALE GENOMIC DNA]</scope>
    <source>
        <strain evidence="2">HR10_N</strain>
    </source>
</reference>
<protein>
    <submittedName>
        <fullName evidence="2">Uncharacterized protein</fullName>
    </submittedName>
</protein>
<feature type="region of interest" description="Disordered" evidence="1">
    <location>
        <begin position="19"/>
        <end position="120"/>
    </location>
</feature>
<feature type="compositionally biased region" description="Basic and acidic residues" evidence="1">
    <location>
        <begin position="50"/>
        <end position="61"/>
    </location>
</feature>
<evidence type="ECO:0000313" key="3">
    <source>
        <dbReference type="Proteomes" id="UP001372834"/>
    </source>
</evidence>
<dbReference type="AlphaFoldDB" id="A0AAN8S7E2"/>
<sequence length="120" mass="13097">MSSGDFVRYRRGRGLAQGVAFGDNSHRGLRSSLDDAYQVEEPGERKKKRAVESREKSRCSADVELDESPCLKPERERWKQSSVSIESRGGSVLPPSTVVCGPELPGLMSSSANDDGRGLL</sequence>
<comment type="caution">
    <text evidence="2">The sequence shown here is derived from an EMBL/GenBank/DDBJ whole genome shotgun (WGS) entry which is preliminary data.</text>
</comment>
<dbReference type="Proteomes" id="UP001372834">
    <property type="component" value="Unassembled WGS sequence"/>
</dbReference>
<accession>A0AAN8S7E2</accession>
<evidence type="ECO:0000313" key="2">
    <source>
        <dbReference type="EMBL" id="KAK6634396.1"/>
    </source>
</evidence>
<proteinExistence type="predicted"/>
<name>A0AAN8S7E2_POLSC</name>
<dbReference type="EMBL" id="JAWJWE010000005">
    <property type="protein sequence ID" value="KAK6634396.1"/>
    <property type="molecule type" value="Genomic_DNA"/>
</dbReference>
<gene>
    <name evidence="2" type="ORF">RUM43_011797</name>
</gene>